<comment type="caution">
    <text evidence="1">The sequence shown here is derived from an EMBL/GenBank/DDBJ whole genome shotgun (WGS) entry which is preliminary data.</text>
</comment>
<dbReference type="RefSeq" id="WP_343997640.1">
    <property type="nucleotide sequence ID" value="NZ_BAAAGU010000004.1"/>
</dbReference>
<sequence length="178" mass="18961">MTTGQPFDLQAALEALDAALSAPVPASGPVTPESDPATGEWAGTRGEGFRLLPLWQGPWLSGVYGADWSAAEEQAESHLTGLTAVLDDRWGPHRTVSMRVPLFLTRTGPDPHPPLPEPFGTLAAMDYFGDLSVWGPLHPPAASDDVPRWLSLSLNQPDGDAPMVLTALVTTHPVEELP</sequence>
<accession>A0ABN1H859</accession>
<evidence type="ECO:0000313" key="1">
    <source>
        <dbReference type="EMBL" id="GAA0632555.1"/>
    </source>
</evidence>
<gene>
    <name evidence="1" type="ORF">GCM10009535_05330</name>
</gene>
<dbReference type="Proteomes" id="UP001500724">
    <property type="component" value="Unassembled WGS sequence"/>
</dbReference>
<keyword evidence="2" id="KW-1185">Reference proteome</keyword>
<evidence type="ECO:0000313" key="2">
    <source>
        <dbReference type="Proteomes" id="UP001500724"/>
    </source>
</evidence>
<protein>
    <submittedName>
        <fullName evidence="1">Uncharacterized protein</fullName>
    </submittedName>
</protein>
<reference evidence="1 2" key="1">
    <citation type="journal article" date="2019" name="Int. J. Syst. Evol. Microbiol.">
        <title>The Global Catalogue of Microorganisms (GCM) 10K type strain sequencing project: providing services to taxonomists for standard genome sequencing and annotation.</title>
        <authorList>
            <consortium name="The Broad Institute Genomics Platform"/>
            <consortium name="The Broad Institute Genome Sequencing Center for Infectious Disease"/>
            <person name="Wu L."/>
            <person name="Ma J."/>
        </authorList>
    </citation>
    <scope>NUCLEOTIDE SEQUENCE [LARGE SCALE GENOMIC DNA]</scope>
    <source>
        <strain evidence="1 2">JCM 10367</strain>
    </source>
</reference>
<organism evidence="1 2">
    <name type="scientific">Streptomyces thermocarboxydovorans</name>
    <dbReference type="NCBI Taxonomy" id="59298"/>
    <lineage>
        <taxon>Bacteria</taxon>
        <taxon>Bacillati</taxon>
        <taxon>Actinomycetota</taxon>
        <taxon>Actinomycetes</taxon>
        <taxon>Kitasatosporales</taxon>
        <taxon>Streptomycetaceae</taxon>
        <taxon>Streptomyces</taxon>
    </lineage>
</organism>
<proteinExistence type="predicted"/>
<name>A0ABN1H859_9ACTN</name>
<dbReference type="EMBL" id="BAAAGU010000004">
    <property type="protein sequence ID" value="GAA0632555.1"/>
    <property type="molecule type" value="Genomic_DNA"/>
</dbReference>